<feature type="domain" description="DUF4132" evidence="2">
    <location>
        <begin position="483"/>
        <end position="660"/>
    </location>
</feature>
<dbReference type="EMBL" id="JBHSON010000039">
    <property type="protein sequence ID" value="MFC5749112.1"/>
    <property type="molecule type" value="Genomic_DNA"/>
</dbReference>
<evidence type="ECO:0000313" key="3">
    <source>
        <dbReference type="EMBL" id="MFC5749112.1"/>
    </source>
</evidence>
<evidence type="ECO:0000256" key="1">
    <source>
        <dbReference type="SAM" id="MobiDB-lite"/>
    </source>
</evidence>
<feature type="region of interest" description="Disordered" evidence="1">
    <location>
        <begin position="1"/>
        <end position="52"/>
    </location>
</feature>
<dbReference type="Proteomes" id="UP001596074">
    <property type="component" value="Unassembled WGS sequence"/>
</dbReference>
<feature type="compositionally biased region" description="Polar residues" evidence="1">
    <location>
        <begin position="1"/>
        <end position="12"/>
    </location>
</feature>
<evidence type="ECO:0000313" key="4">
    <source>
        <dbReference type="Proteomes" id="UP001596074"/>
    </source>
</evidence>
<accession>A0ABW1A368</accession>
<sequence>MSSDTGTGTTIENAAPGEIPGILADPPWEQAARRPKPAKPKEPEARVVDGLEPPPGLAVSWAPGQREKWAATKLYLSSSNDLDRLIDEYVADQRSMYPPTEASMFAGGPEDRIRPLLAEWRVRYVTPSFFRYLKPTVARYELEARDAMLHCAGIDAPAAGSALLPYLDAEVALLMADWMFRLKTAQDFTQAYFRQHGLDAVPFLVPDAVGKRRPPRRKATAALALVAEEHGLDAVVKAARVHGDEAADIVAEALSAGAPVADVQKKPAEGPPKPPKLPWLDVAALPRPVLRGSGRALPPAATANLVSLLALSSGDEPYEGLAEVFELCKPGSLAALAWAVFEAWRAAREPSRNGWVLAQLAWLGDDETVRRLTPVIRVWPGRSGHAKAVRGLEVLTAIGTDTALIHLDGIARKVKFTGLREAARRAIAGVAKARGLTSEQLADRLVPDFGLDAEGGLHLAYGPRGFRVAFDEQLRPLVTDDSGKLRKALPKPGVKDDPELAPAAHKRFAALKKDVRTIAADQVTRLETAMVTGRRWTPEEFRAYFAGHPLIWHIARRLVWLAGDRAFRIAEDRTLADVEDAAFTLPDAAEVGIAHPLHLGGRLGAWAEVFADYEITQPFPQLGRAVHALADGERGSSRLARFEGVTVPTGKVLGLTRHGWERGAPQDNGIEHEISLRVAGGRWVVIDLDPGIAVGAIDVFPEQTLRRVMIGTRSFAFGSEEGDRRFGELDSVTASELLATLTDLSTK</sequence>
<organism evidence="3 4">
    <name type="scientific">Actinomadura rugatobispora</name>
    <dbReference type="NCBI Taxonomy" id="1994"/>
    <lineage>
        <taxon>Bacteria</taxon>
        <taxon>Bacillati</taxon>
        <taxon>Actinomycetota</taxon>
        <taxon>Actinomycetes</taxon>
        <taxon>Streptosporangiales</taxon>
        <taxon>Thermomonosporaceae</taxon>
        <taxon>Actinomadura</taxon>
    </lineage>
</organism>
<dbReference type="Pfam" id="PF13569">
    <property type="entry name" value="DUF4132"/>
    <property type="match status" value="1"/>
</dbReference>
<feature type="compositionally biased region" description="Basic and acidic residues" evidence="1">
    <location>
        <begin position="39"/>
        <end position="49"/>
    </location>
</feature>
<name>A0ABW1A368_9ACTN</name>
<reference evidence="4" key="1">
    <citation type="journal article" date="2019" name="Int. J. Syst. Evol. Microbiol.">
        <title>The Global Catalogue of Microorganisms (GCM) 10K type strain sequencing project: providing services to taxonomists for standard genome sequencing and annotation.</title>
        <authorList>
            <consortium name="The Broad Institute Genomics Platform"/>
            <consortium name="The Broad Institute Genome Sequencing Center for Infectious Disease"/>
            <person name="Wu L."/>
            <person name="Ma J."/>
        </authorList>
    </citation>
    <scope>NUCLEOTIDE SEQUENCE [LARGE SCALE GENOMIC DNA]</scope>
    <source>
        <strain evidence="4">KCTC 42087</strain>
    </source>
</reference>
<keyword evidence="4" id="KW-1185">Reference proteome</keyword>
<dbReference type="InterPro" id="IPR025406">
    <property type="entry name" value="DUF4132"/>
</dbReference>
<proteinExistence type="predicted"/>
<dbReference type="RefSeq" id="WP_378284827.1">
    <property type="nucleotide sequence ID" value="NZ_JBHSON010000039.1"/>
</dbReference>
<gene>
    <name evidence="3" type="ORF">ACFPZN_26140</name>
</gene>
<evidence type="ECO:0000259" key="2">
    <source>
        <dbReference type="Pfam" id="PF13569"/>
    </source>
</evidence>
<comment type="caution">
    <text evidence="3">The sequence shown here is derived from an EMBL/GenBank/DDBJ whole genome shotgun (WGS) entry which is preliminary data.</text>
</comment>
<protein>
    <submittedName>
        <fullName evidence="3">DUF4132 domain-containing protein</fullName>
    </submittedName>
</protein>